<reference evidence="1 2" key="1">
    <citation type="submission" date="2015-12" db="EMBL/GenBank/DDBJ databases">
        <title>Draft genome sequence of Moniliophthora roreri, the causal agent of frosty pod rot of cacao.</title>
        <authorList>
            <person name="Aime M.C."/>
            <person name="Diaz-Valderrama J.R."/>
            <person name="Kijpornyongpan T."/>
            <person name="Phillips-Mora W."/>
        </authorList>
    </citation>
    <scope>NUCLEOTIDE SEQUENCE [LARGE SCALE GENOMIC DNA]</scope>
    <source>
        <strain evidence="1 2">MCA 2952</strain>
    </source>
</reference>
<protein>
    <recommendedName>
        <fullName evidence="3">Cytochrome p450</fullName>
    </recommendedName>
</protein>
<organism evidence="1 2">
    <name type="scientific">Moniliophthora roreri</name>
    <name type="common">Frosty pod rot fungus</name>
    <name type="synonym">Monilia roreri</name>
    <dbReference type="NCBI Taxonomy" id="221103"/>
    <lineage>
        <taxon>Eukaryota</taxon>
        <taxon>Fungi</taxon>
        <taxon>Dikarya</taxon>
        <taxon>Basidiomycota</taxon>
        <taxon>Agaricomycotina</taxon>
        <taxon>Agaricomycetes</taxon>
        <taxon>Agaricomycetidae</taxon>
        <taxon>Agaricales</taxon>
        <taxon>Marasmiineae</taxon>
        <taxon>Marasmiaceae</taxon>
        <taxon>Moniliophthora</taxon>
    </lineage>
</organism>
<evidence type="ECO:0000313" key="2">
    <source>
        <dbReference type="Proteomes" id="UP000054988"/>
    </source>
</evidence>
<evidence type="ECO:0008006" key="3">
    <source>
        <dbReference type="Google" id="ProtNLM"/>
    </source>
</evidence>
<sequence>MPYMTKKRRIPQCFAAEEPVKRMNDDEVLAQTSIFNQSAHHASGSFIFWIFYELARNPAYGYEADDTSSDYDDIPYLNAVLQETPRFHPIVTTIFRQATHDDYPALYPGYIAVQRRDDHSHCCRERSAHLVPIIATICTHLFMGQHGS</sequence>
<dbReference type="GO" id="GO:0020037">
    <property type="term" value="F:heme binding"/>
    <property type="evidence" value="ECO:0007669"/>
    <property type="project" value="InterPro"/>
</dbReference>
<dbReference type="InterPro" id="IPR036396">
    <property type="entry name" value="Cyt_P450_sf"/>
</dbReference>
<dbReference type="GO" id="GO:0005506">
    <property type="term" value="F:iron ion binding"/>
    <property type="evidence" value="ECO:0007669"/>
    <property type="project" value="InterPro"/>
</dbReference>
<accession>A0A0W0G5V0</accession>
<dbReference type="EMBL" id="LATX01001078">
    <property type="protein sequence ID" value="KTB43781.1"/>
    <property type="molecule type" value="Genomic_DNA"/>
</dbReference>
<dbReference type="AlphaFoldDB" id="A0A0W0G5V0"/>
<dbReference type="GO" id="GO:0004497">
    <property type="term" value="F:monooxygenase activity"/>
    <property type="evidence" value="ECO:0007669"/>
    <property type="project" value="InterPro"/>
</dbReference>
<dbReference type="Proteomes" id="UP000054988">
    <property type="component" value="Unassembled WGS sequence"/>
</dbReference>
<dbReference type="SUPFAM" id="SSF48264">
    <property type="entry name" value="Cytochrome P450"/>
    <property type="match status" value="1"/>
</dbReference>
<dbReference type="InterPro" id="IPR001128">
    <property type="entry name" value="Cyt_P450"/>
</dbReference>
<evidence type="ECO:0000313" key="1">
    <source>
        <dbReference type="EMBL" id="KTB43781.1"/>
    </source>
</evidence>
<dbReference type="Gene3D" id="1.10.630.10">
    <property type="entry name" value="Cytochrome P450"/>
    <property type="match status" value="1"/>
</dbReference>
<proteinExistence type="predicted"/>
<name>A0A0W0G5V0_MONRR</name>
<dbReference type="GO" id="GO:0016705">
    <property type="term" value="F:oxidoreductase activity, acting on paired donors, with incorporation or reduction of molecular oxygen"/>
    <property type="evidence" value="ECO:0007669"/>
    <property type="project" value="InterPro"/>
</dbReference>
<dbReference type="Pfam" id="PF00067">
    <property type="entry name" value="p450"/>
    <property type="match status" value="1"/>
</dbReference>
<gene>
    <name evidence="1" type="ORF">WG66_3643</name>
</gene>
<comment type="caution">
    <text evidence="1">The sequence shown here is derived from an EMBL/GenBank/DDBJ whole genome shotgun (WGS) entry which is preliminary data.</text>
</comment>